<dbReference type="PATRIC" id="fig|1562970.3.peg.1566"/>
<evidence type="ECO:0000256" key="7">
    <source>
        <dbReference type="RuleBase" id="RU003879"/>
    </source>
</evidence>
<dbReference type="GO" id="GO:0022857">
    <property type="term" value="F:transmembrane transporter activity"/>
    <property type="evidence" value="ECO:0007669"/>
    <property type="project" value="InterPro"/>
</dbReference>
<accession>A0A098C077</accession>
<name>A0A098C077_9BACT</name>
<dbReference type="OrthoDB" id="9793581at2"/>
<comment type="similarity">
    <text evidence="2 7">Belongs to the ExbD/TolR family.</text>
</comment>
<keyword evidence="7" id="KW-0653">Protein transport</keyword>
<dbReference type="GO" id="GO:0005886">
    <property type="term" value="C:plasma membrane"/>
    <property type="evidence" value="ECO:0007669"/>
    <property type="project" value="UniProtKB-SubCell"/>
</dbReference>
<organism evidence="9 10">
    <name type="scientific">Fermentimonas caenicola</name>
    <dbReference type="NCBI Taxonomy" id="1562970"/>
    <lineage>
        <taxon>Bacteria</taxon>
        <taxon>Pseudomonadati</taxon>
        <taxon>Bacteroidota</taxon>
        <taxon>Bacteroidia</taxon>
        <taxon>Bacteroidales</taxon>
        <taxon>Dysgonomonadaceae</taxon>
        <taxon>Fermentimonas</taxon>
    </lineage>
</organism>
<evidence type="ECO:0000256" key="5">
    <source>
        <dbReference type="ARBA" id="ARBA00022989"/>
    </source>
</evidence>
<evidence type="ECO:0008006" key="11">
    <source>
        <dbReference type="Google" id="ProtNLM"/>
    </source>
</evidence>
<dbReference type="EMBL" id="LN515532">
    <property type="protein sequence ID" value="CEA16324.1"/>
    <property type="molecule type" value="Genomic_DNA"/>
</dbReference>
<keyword evidence="7" id="KW-0813">Transport</keyword>
<keyword evidence="5 8" id="KW-1133">Transmembrane helix</keyword>
<keyword evidence="4 7" id="KW-0812">Transmembrane</keyword>
<dbReference type="AlphaFoldDB" id="A0A098C077"/>
<gene>
    <name evidence="9" type="ORF">ING2E5B_1576</name>
</gene>
<evidence type="ECO:0000256" key="6">
    <source>
        <dbReference type="ARBA" id="ARBA00023136"/>
    </source>
</evidence>
<protein>
    <recommendedName>
        <fullName evidence="11">Biopolymer transporter ExbD</fullName>
    </recommendedName>
</protein>
<keyword evidence="6 8" id="KW-0472">Membrane</keyword>
<evidence type="ECO:0000313" key="10">
    <source>
        <dbReference type="Proteomes" id="UP000032417"/>
    </source>
</evidence>
<reference evidence="9 10" key="1">
    <citation type="submission" date="2014-08" db="EMBL/GenBank/DDBJ databases">
        <authorList>
            <person name="Wibberg D."/>
        </authorList>
    </citation>
    <scope>NUCLEOTIDE SEQUENCE [LARGE SCALE GENOMIC DNA]</scope>
    <source>
        <strain evidence="10">ING2-E5B</strain>
    </source>
</reference>
<dbReference type="KEGG" id="pbt:ING2E5B_1576"/>
<keyword evidence="3" id="KW-1003">Cell membrane</keyword>
<feature type="transmembrane region" description="Helical" evidence="8">
    <location>
        <begin position="21"/>
        <end position="41"/>
    </location>
</feature>
<proteinExistence type="inferred from homology"/>
<dbReference type="STRING" id="1562970.ING2E5B_1576"/>
<dbReference type="InterPro" id="IPR003400">
    <property type="entry name" value="ExbD"/>
</dbReference>
<dbReference type="Pfam" id="PF02472">
    <property type="entry name" value="ExbD"/>
    <property type="match status" value="1"/>
</dbReference>
<dbReference type="Proteomes" id="UP000032417">
    <property type="component" value="Chromosome 1"/>
</dbReference>
<sequence>MALKQRFTIETNFSMASMTDVIFLLLIFFMITSTIVTPNAIQVALPRAQQQAQVKPITRVTIDKDLNYYVAHGNDTERQVTFEEITPFLQQAYNVDPGIFVALYADETVPYREIVQILDIANQNQFNMVLMTRPN</sequence>
<evidence type="ECO:0000256" key="1">
    <source>
        <dbReference type="ARBA" id="ARBA00004162"/>
    </source>
</evidence>
<comment type="subcellular location">
    <subcellularLocation>
        <location evidence="1">Cell membrane</location>
        <topology evidence="1">Single-pass membrane protein</topology>
    </subcellularLocation>
    <subcellularLocation>
        <location evidence="7">Cell membrane</location>
        <topology evidence="7">Single-pass type II membrane protein</topology>
    </subcellularLocation>
</comment>
<evidence type="ECO:0000256" key="3">
    <source>
        <dbReference type="ARBA" id="ARBA00022475"/>
    </source>
</evidence>
<dbReference type="HOGENOM" id="CLU_085305_3_4_10"/>
<dbReference type="GO" id="GO:0015031">
    <property type="term" value="P:protein transport"/>
    <property type="evidence" value="ECO:0007669"/>
    <property type="project" value="UniProtKB-KW"/>
</dbReference>
<evidence type="ECO:0000256" key="4">
    <source>
        <dbReference type="ARBA" id="ARBA00022692"/>
    </source>
</evidence>
<dbReference type="PANTHER" id="PTHR30558:SF7">
    <property type="entry name" value="TOL-PAL SYSTEM PROTEIN TOLR"/>
    <property type="match status" value="1"/>
</dbReference>
<evidence type="ECO:0000256" key="8">
    <source>
        <dbReference type="SAM" id="Phobius"/>
    </source>
</evidence>
<evidence type="ECO:0000313" key="9">
    <source>
        <dbReference type="EMBL" id="CEA16324.1"/>
    </source>
</evidence>
<dbReference type="Gene3D" id="3.30.420.270">
    <property type="match status" value="1"/>
</dbReference>
<keyword evidence="10" id="KW-1185">Reference proteome</keyword>
<dbReference type="PANTHER" id="PTHR30558">
    <property type="entry name" value="EXBD MEMBRANE COMPONENT OF PMF-DRIVEN MACROMOLECULE IMPORT SYSTEM"/>
    <property type="match status" value="1"/>
</dbReference>
<evidence type="ECO:0000256" key="2">
    <source>
        <dbReference type="ARBA" id="ARBA00005811"/>
    </source>
</evidence>